<accession>J9D1K9</accession>
<sequence>MKLFSYQITEILKFPLKKFCGITIFSVFFLIGIEYSNSFKLPESSIFLSQKNSPQSADNLHLNVFNGNLDHHLHQNPLQSVAKNKIYIPRNTSPNNLILKNNVKTQNLEKNVSRMKRNIEIEQLTLKNLKIAIYESNFTIFEDYKVEELFDILTSSIDNYDEEFFWKGELFQHIYNDDKIRKLYAIYMIKHLSDYQADNVLDFYYKKLSFCEIQNNDYFGQTNRDNQEYNEKDDEAQLFKKIISTDRNFLDENRVFIKKYNKMFKLFWEHNFLYFHSFANCFR</sequence>
<dbReference type="Proteomes" id="UP000003163">
    <property type="component" value="Unassembled WGS sequence"/>
</dbReference>
<comment type="caution">
    <text evidence="1">The sequence shown here is derived from an EMBL/GenBank/DDBJ whole genome shotgun (WGS) entry which is preliminary data.</text>
</comment>
<dbReference type="VEuPathDB" id="MicrosporidiaDB:EDEG_03751"/>
<dbReference type="HOGENOM" id="CLU_983612_0_0_1"/>
<dbReference type="AlphaFoldDB" id="J9D1K9"/>
<evidence type="ECO:0000313" key="2">
    <source>
        <dbReference type="Proteomes" id="UP000003163"/>
    </source>
</evidence>
<dbReference type="EMBL" id="AFBI03000118">
    <property type="protein sequence ID" value="EJW01726.1"/>
    <property type="molecule type" value="Genomic_DNA"/>
</dbReference>
<proteinExistence type="predicted"/>
<evidence type="ECO:0000313" key="1">
    <source>
        <dbReference type="EMBL" id="EJW01726.1"/>
    </source>
</evidence>
<organism evidence="1 2">
    <name type="scientific">Edhazardia aedis (strain USNM 41457)</name>
    <name type="common">Microsporidian parasite</name>
    <dbReference type="NCBI Taxonomy" id="1003232"/>
    <lineage>
        <taxon>Eukaryota</taxon>
        <taxon>Fungi</taxon>
        <taxon>Fungi incertae sedis</taxon>
        <taxon>Microsporidia</taxon>
        <taxon>Edhazardia</taxon>
    </lineage>
</organism>
<keyword evidence="2" id="KW-1185">Reference proteome</keyword>
<name>J9D1K9_EDHAE</name>
<gene>
    <name evidence="1" type="ORF">EDEG_03751</name>
</gene>
<reference evidence="1 2" key="1">
    <citation type="submission" date="2011-08" db="EMBL/GenBank/DDBJ databases">
        <authorList>
            <person name="Liu Z.J."/>
            <person name="Shi F.L."/>
            <person name="Lu J.Q."/>
            <person name="Li M."/>
            <person name="Wang Z.L."/>
        </authorList>
    </citation>
    <scope>NUCLEOTIDE SEQUENCE [LARGE SCALE GENOMIC DNA]</scope>
    <source>
        <strain evidence="1 2">USNM 41457</strain>
    </source>
</reference>
<reference evidence="2" key="2">
    <citation type="submission" date="2015-07" db="EMBL/GenBank/DDBJ databases">
        <title>Contrasting host-pathogen interactions and genome evolution in two generalist and specialist microsporidian pathogens of mosquitoes.</title>
        <authorList>
            <consortium name="The Broad Institute Genomics Platform"/>
            <consortium name="The Broad Institute Genome Sequencing Center for Infectious Disease"/>
            <person name="Cuomo C.A."/>
            <person name="Sanscrainte N.D."/>
            <person name="Goldberg J.M."/>
            <person name="Heiman D."/>
            <person name="Young S."/>
            <person name="Zeng Q."/>
            <person name="Becnel J.J."/>
            <person name="Birren B.W."/>
        </authorList>
    </citation>
    <scope>NUCLEOTIDE SEQUENCE [LARGE SCALE GENOMIC DNA]</scope>
    <source>
        <strain evidence="2">USNM 41457</strain>
    </source>
</reference>
<dbReference type="InParanoid" id="J9D1K9"/>
<protein>
    <submittedName>
        <fullName evidence="1">Uncharacterized protein</fullName>
    </submittedName>
</protein>